<dbReference type="PANTHER" id="PTHR20917:SF0">
    <property type="entry name" value="CALCIUM LOAD-ACTIVATED CALCIUM CHANNEL"/>
    <property type="match status" value="1"/>
</dbReference>
<dbReference type="InterPro" id="IPR002809">
    <property type="entry name" value="EMC3/TMCO1"/>
</dbReference>
<name>A0A7S4T7V7_9STRA</name>
<reference evidence="15" key="1">
    <citation type="submission" date="2021-01" db="EMBL/GenBank/DDBJ databases">
        <authorList>
            <person name="Corre E."/>
            <person name="Pelletier E."/>
            <person name="Niang G."/>
            <person name="Scheremetjew M."/>
            <person name="Finn R."/>
            <person name="Kale V."/>
            <person name="Holt S."/>
            <person name="Cochrane G."/>
            <person name="Meng A."/>
            <person name="Brown T."/>
            <person name="Cohen L."/>
        </authorList>
    </citation>
    <scope>NUCLEOTIDE SEQUENCE</scope>
    <source>
        <strain evidence="15">GSO104</strain>
    </source>
</reference>
<evidence type="ECO:0000256" key="11">
    <source>
        <dbReference type="ARBA" id="ARBA00023065"/>
    </source>
</evidence>
<evidence type="ECO:0000256" key="1">
    <source>
        <dbReference type="ARBA" id="ARBA00004477"/>
    </source>
</evidence>
<feature type="compositionally biased region" description="Polar residues" evidence="14">
    <location>
        <begin position="56"/>
        <end position="67"/>
    </location>
</feature>
<evidence type="ECO:0000256" key="5">
    <source>
        <dbReference type="ARBA" id="ARBA00022673"/>
    </source>
</evidence>
<feature type="region of interest" description="Disordered" evidence="14">
    <location>
        <begin position="46"/>
        <end position="72"/>
    </location>
</feature>
<keyword evidence="12" id="KW-0472">Membrane</keyword>
<proteinExistence type="inferred from homology"/>
<evidence type="ECO:0000256" key="14">
    <source>
        <dbReference type="SAM" id="MobiDB-lite"/>
    </source>
</evidence>
<dbReference type="Pfam" id="PF01956">
    <property type="entry name" value="EMC3_TMCO1"/>
    <property type="match status" value="1"/>
</dbReference>
<keyword evidence="6" id="KW-0812">Transmembrane</keyword>
<keyword evidence="4" id="KW-0109">Calcium transport</keyword>
<keyword evidence="5" id="KW-0107">Calcium channel</keyword>
<dbReference type="SMART" id="SM01415">
    <property type="entry name" value="DUF106"/>
    <property type="match status" value="1"/>
</dbReference>
<evidence type="ECO:0000256" key="7">
    <source>
        <dbReference type="ARBA" id="ARBA00022824"/>
    </source>
</evidence>
<evidence type="ECO:0000256" key="13">
    <source>
        <dbReference type="ARBA" id="ARBA00023303"/>
    </source>
</evidence>
<keyword evidence="9" id="KW-1133">Transmembrane helix</keyword>
<dbReference type="InterPro" id="IPR008559">
    <property type="entry name" value="TMCO1"/>
</dbReference>
<organism evidence="15">
    <name type="scientific">Ditylum brightwellii</name>
    <dbReference type="NCBI Taxonomy" id="49249"/>
    <lineage>
        <taxon>Eukaryota</taxon>
        <taxon>Sar</taxon>
        <taxon>Stramenopiles</taxon>
        <taxon>Ochrophyta</taxon>
        <taxon>Bacillariophyta</taxon>
        <taxon>Mediophyceae</taxon>
        <taxon>Lithodesmiophycidae</taxon>
        <taxon>Lithodesmiales</taxon>
        <taxon>Lithodesmiaceae</taxon>
        <taxon>Ditylum</taxon>
    </lineage>
</organism>
<dbReference type="AlphaFoldDB" id="A0A7S4T7V7"/>
<evidence type="ECO:0000256" key="2">
    <source>
        <dbReference type="ARBA" id="ARBA00006537"/>
    </source>
</evidence>
<dbReference type="PANTHER" id="PTHR20917">
    <property type="entry name" value="PNAS-RELATED"/>
    <property type="match status" value="1"/>
</dbReference>
<accession>A0A7S4T7V7</accession>
<keyword evidence="10" id="KW-0175">Coiled coil</keyword>
<keyword evidence="13" id="KW-0407">Ion channel</keyword>
<keyword evidence="11" id="KW-0406">Ion transport</keyword>
<evidence type="ECO:0000256" key="8">
    <source>
        <dbReference type="ARBA" id="ARBA00022837"/>
    </source>
</evidence>
<evidence type="ECO:0000256" key="4">
    <source>
        <dbReference type="ARBA" id="ARBA00022568"/>
    </source>
</evidence>
<evidence type="ECO:0000256" key="3">
    <source>
        <dbReference type="ARBA" id="ARBA00022448"/>
    </source>
</evidence>
<comment type="subcellular location">
    <subcellularLocation>
        <location evidence="1">Endoplasmic reticulum membrane</location>
        <topology evidence="1">Multi-pass membrane protein</topology>
    </subcellularLocation>
</comment>
<gene>
    <name evidence="15" type="ORF">DBRI00130_LOCUS43937</name>
</gene>
<evidence type="ECO:0000313" key="15">
    <source>
        <dbReference type="EMBL" id="CAE4668481.1"/>
    </source>
</evidence>
<keyword evidence="3" id="KW-0813">Transport</keyword>
<dbReference type="EMBL" id="HBNS01060980">
    <property type="protein sequence ID" value="CAE4668481.1"/>
    <property type="molecule type" value="Transcribed_RNA"/>
</dbReference>
<evidence type="ECO:0000256" key="9">
    <source>
        <dbReference type="ARBA" id="ARBA00022989"/>
    </source>
</evidence>
<keyword evidence="7" id="KW-0256">Endoplasmic reticulum</keyword>
<dbReference type="GO" id="GO:0032469">
    <property type="term" value="P:endoplasmic reticulum calcium ion homeostasis"/>
    <property type="evidence" value="ECO:0007669"/>
    <property type="project" value="InterPro"/>
</dbReference>
<comment type="similarity">
    <text evidence="2">Belongs to the TMCO1 family.</text>
</comment>
<sequence>MTAPDIIRIITTVAIAQGCIDLLASRMVYKREPYQRAVSSFERAKTKRDKVLAQPTPASSNNATKSRSAAEKHLKKIQRAEDDYAEAAAEVAKRHSAPSFFGSIIFLILYRVLSTEYSGKIVAVLPFQPWKLVQRLSMRGLEIGQFVAEVEADGSYPAISSHTQACSFMFVYFLCTLSVKFIVNRILGTKPPHGADGGMGTMLDSPKNKKFMESLGVDTEELAEARKAF</sequence>
<evidence type="ECO:0000256" key="12">
    <source>
        <dbReference type="ARBA" id="ARBA00023136"/>
    </source>
</evidence>
<keyword evidence="8" id="KW-0106">Calcium</keyword>
<evidence type="ECO:0000256" key="10">
    <source>
        <dbReference type="ARBA" id="ARBA00023054"/>
    </source>
</evidence>
<evidence type="ECO:0000256" key="6">
    <source>
        <dbReference type="ARBA" id="ARBA00022692"/>
    </source>
</evidence>
<dbReference type="GO" id="GO:0005262">
    <property type="term" value="F:calcium channel activity"/>
    <property type="evidence" value="ECO:0007669"/>
    <property type="project" value="UniProtKB-KW"/>
</dbReference>
<protein>
    <submittedName>
        <fullName evidence="15">Uncharacterized protein</fullName>
    </submittedName>
</protein>
<dbReference type="GO" id="GO:0005789">
    <property type="term" value="C:endoplasmic reticulum membrane"/>
    <property type="evidence" value="ECO:0007669"/>
    <property type="project" value="UniProtKB-SubCell"/>
</dbReference>